<evidence type="ECO:0000313" key="3">
    <source>
        <dbReference type="Proteomes" id="UP001560019"/>
    </source>
</evidence>
<evidence type="ECO:0000313" key="2">
    <source>
        <dbReference type="EMBL" id="MEX5727236.1"/>
    </source>
</evidence>
<dbReference type="SUPFAM" id="SSF48452">
    <property type="entry name" value="TPR-like"/>
    <property type="match status" value="1"/>
</dbReference>
<dbReference type="InterPro" id="IPR011990">
    <property type="entry name" value="TPR-like_helical_dom_sf"/>
</dbReference>
<keyword evidence="3" id="KW-1185">Reference proteome</keyword>
<feature type="chain" id="PRO_5045257291" evidence="1">
    <location>
        <begin position="23"/>
        <end position="455"/>
    </location>
</feature>
<reference evidence="2 3" key="1">
    <citation type="submission" date="2024-06" db="EMBL/GenBank/DDBJ databases">
        <title>Genome of Rhodovulum iodosum, a marine photoferrotroph.</title>
        <authorList>
            <person name="Bianchini G."/>
            <person name="Nikeleit V."/>
            <person name="Kappler A."/>
            <person name="Bryce C."/>
            <person name="Sanchez-Baracaldo P."/>
        </authorList>
    </citation>
    <scope>NUCLEOTIDE SEQUENCE [LARGE SCALE GENOMIC DNA]</scope>
    <source>
        <strain evidence="2 3">UT/N1</strain>
    </source>
</reference>
<feature type="signal peptide" evidence="1">
    <location>
        <begin position="1"/>
        <end position="22"/>
    </location>
</feature>
<organism evidence="2 3">
    <name type="scientific">Rhodovulum iodosum</name>
    <dbReference type="NCBI Taxonomy" id="68291"/>
    <lineage>
        <taxon>Bacteria</taxon>
        <taxon>Pseudomonadati</taxon>
        <taxon>Pseudomonadota</taxon>
        <taxon>Alphaproteobacteria</taxon>
        <taxon>Rhodobacterales</taxon>
        <taxon>Paracoccaceae</taxon>
        <taxon>Rhodovulum</taxon>
    </lineage>
</organism>
<dbReference type="Proteomes" id="UP001560019">
    <property type="component" value="Unassembled WGS sequence"/>
</dbReference>
<protein>
    <submittedName>
        <fullName evidence="2">Tetratricopeptide (TPR) repeat protein</fullName>
    </submittedName>
</protein>
<proteinExistence type="predicted"/>
<comment type="caution">
    <text evidence="2">The sequence shown here is derived from an EMBL/GenBank/DDBJ whole genome shotgun (WGS) entry which is preliminary data.</text>
</comment>
<accession>A0ABV3XPI4</accession>
<dbReference type="Gene3D" id="1.25.40.10">
    <property type="entry name" value="Tetratricopeptide repeat domain"/>
    <property type="match status" value="1"/>
</dbReference>
<sequence length="455" mass="49013">MRLPSVLRQVALSLALALTAGAGLAEPARLSPEEMRATAAAAVARGEDEIALRLAEALLARDPDDGYALTVKARAARNLGLYDTAIDAGRAAWRVAETDADRYAAAMVTAQAMSSAGQRTWAQIWLRRAAQTAPDDRREAMAARDYRYVRSRNPWSSQLHFAVTPSSNINDGAESDTIIIGGVPFLLSGSAQALSGLEFSYGAATRYRFRAGDGALMHVGANLYGRAYRLSSDAKEKAPDLDAGDLAYQSGELNFGVRWPGEGRRGVTSFDFGVGKVFYGGDPLADIVRAELGQSFALTPRMGVKLTLSSEGQWRDDNSIFDSTVVTGLAEFGRRLDGGDRVTLGFGLRDTVSEAAAVAHDAQILTLSYDRAKPVAGAYFSASLAYERRDYDKPLYGGAPREDDRFRLAVSVVLPEFAQYGFAPEIGLNAVSNRSNISLYESEEIGLTVGFRSTF</sequence>
<dbReference type="RefSeq" id="WP_125407937.1">
    <property type="nucleotide sequence ID" value="NZ_JBEHHI010000001.1"/>
</dbReference>
<keyword evidence="1" id="KW-0732">Signal</keyword>
<gene>
    <name evidence="2" type="ORF">Ga0609869_000589</name>
</gene>
<evidence type="ECO:0000256" key="1">
    <source>
        <dbReference type="SAM" id="SignalP"/>
    </source>
</evidence>
<name>A0ABV3XPI4_9RHOB</name>
<dbReference type="EMBL" id="JBEHHI010000001">
    <property type="protein sequence ID" value="MEX5727236.1"/>
    <property type="molecule type" value="Genomic_DNA"/>
</dbReference>